<accession>A0A401SVA2</accession>
<comment type="caution">
    <text evidence="2">The sequence shown here is derived from an EMBL/GenBank/DDBJ whole genome shotgun (WGS) entry which is preliminary data.</text>
</comment>
<feature type="region of interest" description="Disordered" evidence="1">
    <location>
        <begin position="70"/>
        <end position="135"/>
    </location>
</feature>
<feature type="compositionally biased region" description="Low complexity" evidence="1">
    <location>
        <begin position="361"/>
        <end position="370"/>
    </location>
</feature>
<feature type="region of interest" description="Disordered" evidence="1">
    <location>
        <begin position="322"/>
        <end position="505"/>
    </location>
</feature>
<evidence type="ECO:0000313" key="2">
    <source>
        <dbReference type="EMBL" id="GCC34310.1"/>
    </source>
</evidence>
<dbReference type="Pfam" id="PF15265">
    <property type="entry name" value="FAM196"/>
    <property type="match status" value="1"/>
</dbReference>
<feature type="compositionally biased region" description="Polar residues" evidence="1">
    <location>
        <begin position="322"/>
        <end position="335"/>
    </location>
</feature>
<dbReference type="InterPro" id="IPR029337">
    <property type="entry name" value="INSYN2"/>
</dbReference>
<organism evidence="2 3">
    <name type="scientific">Chiloscyllium punctatum</name>
    <name type="common">Brownbanded bambooshark</name>
    <name type="synonym">Hemiscyllium punctatum</name>
    <dbReference type="NCBI Taxonomy" id="137246"/>
    <lineage>
        <taxon>Eukaryota</taxon>
        <taxon>Metazoa</taxon>
        <taxon>Chordata</taxon>
        <taxon>Craniata</taxon>
        <taxon>Vertebrata</taxon>
        <taxon>Chondrichthyes</taxon>
        <taxon>Elasmobranchii</taxon>
        <taxon>Galeomorphii</taxon>
        <taxon>Galeoidea</taxon>
        <taxon>Orectolobiformes</taxon>
        <taxon>Hemiscylliidae</taxon>
        <taxon>Chiloscyllium</taxon>
    </lineage>
</organism>
<dbReference type="OrthoDB" id="8679980at2759"/>
<feature type="compositionally biased region" description="Basic residues" evidence="1">
    <location>
        <begin position="81"/>
        <end position="90"/>
    </location>
</feature>
<feature type="region of interest" description="Disordered" evidence="1">
    <location>
        <begin position="174"/>
        <end position="284"/>
    </location>
</feature>
<feature type="compositionally biased region" description="Polar residues" evidence="1">
    <location>
        <begin position="588"/>
        <end position="603"/>
    </location>
</feature>
<evidence type="ECO:0008006" key="4">
    <source>
        <dbReference type="Google" id="ProtNLM"/>
    </source>
</evidence>
<feature type="compositionally biased region" description="Polar residues" evidence="1">
    <location>
        <begin position="262"/>
        <end position="280"/>
    </location>
</feature>
<keyword evidence="3" id="KW-1185">Reference proteome</keyword>
<feature type="compositionally biased region" description="Polar residues" evidence="1">
    <location>
        <begin position="126"/>
        <end position="135"/>
    </location>
</feature>
<feature type="compositionally biased region" description="Basic and acidic residues" evidence="1">
    <location>
        <begin position="70"/>
        <end position="80"/>
    </location>
</feature>
<dbReference type="PANTHER" id="PTHR28682:SF6">
    <property type="entry name" value="MUCIN-5AC"/>
    <property type="match status" value="1"/>
</dbReference>
<dbReference type="STRING" id="137246.A0A401SVA2"/>
<feature type="region of interest" description="Disordered" evidence="1">
    <location>
        <begin position="588"/>
        <end position="630"/>
    </location>
</feature>
<proteinExistence type="predicted"/>
<feature type="compositionally biased region" description="Acidic residues" evidence="1">
    <location>
        <begin position="212"/>
        <end position="225"/>
    </location>
</feature>
<protein>
    <recommendedName>
        <fullName evidence="4">Protein FAM196B</fullName>
    </recommendedName>
</protein>
<reference evidence="2 3" key="1">
    <citation type="journal article" date="2018" name="Nat. Ecol. Evol.">
        <title>Shark genomes provide insights into elasmobranch evolution and the origin of vertebrates.</title>
        <authorList>
            <person name="Hara Y"/>
            <person name="Yamaguchi K"/>
            <person name="Onimaru K"/>
            <person name="Kadota M"/>
            <person name="Koyanagi M"/>
            <person name="Keeley SD"/>
            <person name="Tatsumi K"/>
            <person name="Tanaka K"/>
            <person name="Motone F"/>
            <person name="Kageyama Y"/>
            <person name="Nozu R"/>
            <person name="Adachi N"/>
            <person name="Nishimura O"/>
            <person name="Nakagawa R"/>
            <person name="Tanegashima C"/>
            <person name="Kiyatake I"/>
            <person name="Matsumoto R"/>
            <person name="Murakumo K"/>
            <person name="Nishida K"/>
            <person name="Terakita A"/>
            <person name="Kuratani S"/>
            <person name="Sato K"/>
            <person name="Hyodo S Kuraku.S."/>
        </authorList>
    </citation>
    <scope>NUCLEOTIDE SEQUENCE [LARGE SCALE GENOMIC DNA]</scope>
</reference>
<name>A0A401SVA2_CHIPU</name>
<feature type="compositionally biased region" description="Basic residues" evidence="1">
    <location>
        <begin position="621"/>
        <end position="630"/>
    </location>
</feature>
<evidence type="ECO:0000313" key="3">
    <source>
        <dbReference type="Proteomes" id="UP000287033"/>
    </source>
</evidence>
<dbReference type="AlphaFoldDB" id="A0A401SVA2"/>
<gene>
    <name evidence="2" type="ORF">chiPu_0012783</name>
</gene>
<dbReference type="Proteomes" id="UP000287033">
    <property type="component" value="Unassembled WGS sequence"/>
</dbReference>
<feature type="compositionally biased region" description="Basic and acidic residues" evidence="1">
    <location>
        <begin position="604"/>
        <end position="620"/>
    </location>
</feature>
<feature type="compositionally biased region" description="Polar residues" evidence="1">
    <location>
        <begin position="423"/>
        <end position="437"/>
    </location>
</feature>
<feature type="compositionally biased region" description="Basic and acidic residues" evidence="1">
    <location>
        <begin position="93"/>
        <end position="110"/>
    </location>
</feature>
<dbReference type="OMA" id="SKRKCFW"/>
<sequence length="630" mass="69453">MWLRNHLLIFIQREVQDSEACWKSGEYFNFSPNCCGWGIMVSKETNHSLVSSVHFNSDRTMTVRSVLLKRDPTSLSEAERRQHRRRHRTQQVRFKDLTDGPEEAGGRKTPEASTEGPESDMPEEPTANSQRNWQQVRPCSLTLPNPRKVCMSTAIQTSPTLQKQFGAFRHRSKSVGDFGEAGGQQDGLAFPPAPLPPAPGVGGELRAVGAREEEEEKDEEEEEDGRGELGEAETPAALNGRGVERAGAPLSNCVDPEPALPCTQSSQQTEGQNPNGSTVSPHVKDKAMLCKATTDTLAERDHKTLIAGQHCAAKSDVAVHSQSPAIQSCSLNSKASPPPSKETPINRFSLRLGACSKLKAPSSDSDSNPSESRKVEFYNMSQPLPKDQPCIYPKSCLKTPASTVSPRQPSISHRTEQLEPCSLTPNTPGSSPVQGEPSQLPLKASVQSGEHAVQSSQSGPPSSRPDDRLEMVPSRKNPQDNLKETPNTAEKQRTKSGHSTQHEITSLQSRLQTMEDVLQTSQQTIKVLLDVIQDLEKKEAVRDGRQSYRTGQDIANCGTCRDCACIIYSVEHDFRQQEVRFHRVLSSMETDAGQSSEQPGTPNKQEESPIPRQPARTEPKKSKRKCFWFL</sequence>
<dbReference type="EMBL" id="BEZZ01000587">
    <property type="protein sequence ID" value="GCC34310.1"/>
    <property type="molecule type" value="Genomic_DNA"/>
</dbReference>
<feature type="compositionally biased region" description="Polar residues" evidence="1">
    <location>
        <begin position="400"/>
        <end position="412"/>
    </location>
</feature>
<evidence type="ECO:0000256" key="1">
    <source>
        <dbReference type="SAM" id="MobiDB-lite"/>
    </source>
</evidence>
<dbReference type="PANTHER" id="PTHR28682">
    <property type="entry name" value="INHIBITORY SYNAPTIC FACTOR 2A-RELATED"/>
    <property type="match status" value="1"/>
</dbReference>